<dbReference type="EMBL" id="CP045429">
    <property type="protein sequence ID" value="QPB82188.1"/>
    <property type="molecule type" value="Genomic_DNA"/>
</dbReference>
<sequence>MLAAIGMVAGCQGQLNTRVGGVQVECEHNERACLQHCQEDYISADPLQTQCIQRCYEQANQCRLSKPAEPRTNSPEWE</sequence>
<gene>
    <name evidence="1" type="ORF">CWC22_003845</name>
</gene>
<evidence type="ECO:0000313" key="1">
    <source>
        <dbReference type="EMBL" id="QPB82188.1"/>
    </source>
</evidence>
<dbReference type="STRING" id="43658.AT705_16035"/>
<dbReference type="Proteomes" id="UP000305729">
    <property type="component" value="Chromosome 1"/>
</dbReference>
<name>A0A5S3V5H0_9GAMM</name>
<dbReference type="RefSeq" id="WP_125557975.1">
    <property type="nucleotide sequence ID" value="NZ_CP045429.1"/>
</dbReference>
<protein>
    <submittedName>
        <fullName evidence="1">Uncharacterized protein</fullName>
    </submittedName>
</protein>
<evidence type="ECO:0000313" key="2">
    <source>
        <dbReference type="Proteomes" id="UP000305729"/>
    </source>
</evidence>
<accession>A0A5S3V5H0</accession>
<proteinExistence type="predicted"/>
<organism evidence="1 2">
    <name type="scientific">Pseudoalteromonas rubra</name>
    <dbReference type="NCBI Taxonomy" id="43658"/>
    <lineage>
        <taxon>Bacteria</taxon>
        <taxon>Pseudomonadati</taxon>
        <taxon>Pseudomonadota</taxon>
        <taxon>Gammaproteobacteria</taxon>
        <taxon>Alteromonadales</taxon>
        <taxon>Pseudoalteromonadaceae</taxon>
        <taxon>Pseudoalteromonas</taxon>
    </lineage>
</organism>
<dbReference type="AlphaFoldDB" id="A0A5S3V5H0"/>
<dbReference type="OrthoDB" id="6293815at2"/>
<reference evidence="1 2" key="1">
    <citation type="submission" date="2019-10" db="EMBL/GenBank/DDBJ databases">
        <title>Pseudoalteromonas rubra S4059.</title>
        <authorList>
            <person name="Paulsen S."/>
            <person name="Wang X."/>
        </authorList>
    </citation>
    <scope>NUCLEOTIDE SEQUENCE [LARGE SCALE GENOMIC DNA]</scope>
    <source>
        <strain evidence="1 2">S4059</strain>
    </source>
</reference>